<protein>
    <submittedName>
        <fullName evidence="1">Uncharacterized protein</fullName>
    </submittedName>
</protein>
<accession>W0BFV5</accession>
<name>W0BFV5_9GAMM</name>
<dbReference type="eggNOG" id="COG2205">
    <property type="taxonomic scope" value="Bacteria"/>
</dbReference>
<dbReference type="STRING" id="1268635.Loa_01967"/>
<keyword evidence="2" id="KW-1185">Reference proteome</keyword>
<proteinExistence type="predicted"/>
<sequence length="77" mass="8654">MKASIRKFLLINLLLAITITTTLTAIGNYYLDQKDIQEHLDTLMAVSALSYQALLGDDVHQRPLSKIQNTLNTIPKK</sequence>
<reference evidence="1 2" key="1">
    <citation type="journal article" date="2013" name="Int. J. Med. Microbiol.">
        <title>Legionella oakridgensis ATCC 33761 genome sequence and phenotypic characterization reveals its replication capacity in amoebae.</title>
        <authorList>
            <person name="Brzuszkiewicz E."/>
            <person name="Schulz T."/>
            <person name="Rydzewski K."/>
            <person name="Daniel R."/>
            <person name="Gillmaier N."/>
            <person name="Dittmann C."/>
            <person name="Holland G."/>
            <person name="Schunder E."/>
            <person name="Lautner M."/>
            <person name="Eisenreich W."/>
            <person name="Luck C."/>
            <person name="Heuner K."/>
        </authorList>
    </citation>
    <scope>NUCLEOTIDE SEQUENCE [LARGE SCALE GENOMIC DNA]</scope>
    <source>
        <strain>OR-10</strain>
        <strain evidence="2">ATCC 33761</strain>
    </source>
</reference>
<evidence type="ECO:0000313" key="2">
    <source>
        <dbReference type="Proteomes" id="UP000018838"/>
    </source>
</evidence>
<dbReference type="KEGG" id="lok:Loa_01967"/>
<dbReference type="EMBL" id="CP004006">
    <property type="protein sequence ID" value="AHE67512.1"/>
    <property type="molecule type" value="Genomic_DNA"/>
</dbReference>
<evidence type="ECO:0000313" key="1">
    <source>
        <dbReference type="EMBL" id="AHE67512.1"/>
    </source>
</evidence>
<dbReference type="Proteomes" id="UP000018838">
    <property type="component" value="Chromosome"/>
</dbReference>
<gene>
    <name evidence="1" type="ORF">Loa_01967</name>
</gene>
<organism evidence="1 2">
    <name type="scientific">Legionella oakridgensis ATCC 33761 = DSM 21215</name>
    <dbReference type="NCBI Taxonomy" id="1268635"/>
    <lineage>
        <taxon>Bacteria</taxon>
        <taxon>Pseudomonadati</taxon>
        <taxon>Pseudomonadota</taxon>
        <taxon>Gammaproteobacteria</taxon>
        <taxon>Legionellales</taxon>
        <taxon>Legionellaceae</taxon>
        <taxon>Legionella</taxon>
    </lineage>
</organism>
<dbReference type="AlphaFoldDB" id="W0BFV5"/>
<dbReference type="PATRIC" id="fig|1268635.3.peg.2004"/>
<dbReference type="HOGENOM" id="CLU_2633715_0_0_6"/>